<accession>A0A6C0JYV2</accession>
<proteinExistence type="predicted"/>
<name>A0A6C0JYV2_9ZZZZ</name>
<reference evidence="1" key="1">
    <citation type="journal article" date="2020" name="Nature">
        <title>Giant virus diversity and host interactions through global metagenomics.</title>
        <authorList>
            <person name="Schulz F."/>
            <person name="Roux S."/>
            <person name="Paez-Espino D."/>
            <person name="Jungbluth S."/>
            <person name="Walsh D.A."/>
            <person name="Denef V.J."/>
            <person name="McMahon K.D."/>
            <person name="Konstantinidis K.T."/>
            <person name="Eloe-Fadrosh E.A."/>
            <person name="Kyrpides N.C."/>
            <person name="Woyke T."/>
        </authorList>
    </citation>
    <scope>NUCLEOTIDE SEQUENCE</scope>
    <source>
        <strain evidence="1">GVMAG-S-1064190-84</strain>
    </source>
</reference>
<organism evidence="1">
    <name type="scientific">viral metagenome</name>
    <dbReference type="NCBI Taxonomy" id="1070528"/>
    <lineage>
        <taxon>unclassified sequences</taxon>
        <taxon>metagenomes</taxon>
        <taxon>organismal metagenomes</taxon>
    </lineage>
</organism>
<protein>
    <submittedName>
        <fullName evidence="1">Uncharacterized protein</fullName>
    </submittedName>
</protein>
<dbReference type="AlphaFoldDB" id="A0A6C0JYV2"/>
<sequence>MEIIDRHSNIIPEGDYLEICNNLRKAYKVKEGHSTLFDYSDTNTILPNISSVYFEMEFYDRAAELDYDFLSHQMTYLLSEKEAHLPFQRASKTIQNITVRHYCERYGIELSEYTPNVLKVYLDENNILKEKGFTKFFKDLCRSYLQMENNFREIYRNNINNRIQNLRELSNEI</sequence>
<evidence type="ECO:0000313" key="1">
    <source>
        <dbReference type="EMBL" id="QHU08954.1"/>
    </source>
</evidence>
<dbReference type="EMBL" id="MN740700">
    <property type="protein sequence ID" value="QHU08954.1"/>
    <property type="molecule type" value="Genomic_DNA"/>
</dbReference>